<dbReference type="GO" id="GO:0046872">
    <property type="term" value="F:metal ion binding"/>
    <property type="evidence" value="ECO:0007669"/>
    <property type="project" value="InterPro"/>
</dbReference>
<dbReference type="Pfam" id="PF00675">
    <property type="entry name" value="Peptidase_M16"/>
    <property type="match status" value="1"/>
</dbReference>
<evidence type="ECO:0000259" key="2">
    <source>
        <dbReference type="Pfam" id="PF00675"/>
    </source>
</evidence>
<dbReference type="PANTHER" id="PTHR11851">
    <property type="entry name" value="METALLOPROTEASE"/>
    <property type="match status" value="1"/>
</dbReference>
<dbReference type="InterPro" id="IPR007863">
    <property type="entry name" value="Peptidase_M16_C"/>
</dbReference>
<dbReference type="EMBL" id="SLWB01000004">
    <property type="protein sequence ID" value="TCN70241.1"/>
    <property type="molecule type" value="Genomic_DNA"/>
</dbReference>
<dbReference type="Proteomes" id="UP000294830">
    <property type="component" value="Unassembled WGS sequence"/>
</dbReference>
<reference evidence="4 5" key="1">
    <citation type="submission" date="2019-03" db="EMBL/GenBank/DDBJ databases">
        <title>Genomic Encyclopedia of Archaeal and Bacterial Type Strains, Phase II (KMG-II): from individual species to whole genera.</title>
        <authorList>
            <person name="Goeker M."/>
        </authorList>
    </citation>
    <scope>NUCLEOTIDE SEQUENCE [LARGE SCALE GENOMIC DNA]</scope>
    <source>
        <strain evidence="4 5">RL-C</strain>
    </source>
</reference>
<organism evidence="4 5">
    <name type="scientific">Acetobacteroides hydrogenigenes</name>
    <dbReference type="NCBI Taxonomy" id="979970"/>
    <lineage>
        <taxon>Bacteria</taxon>
        <taxon>Pseudomonadati</taxon>
        <taxon>Bacteroidota</taxon>
        <taxon>Bacteroidia</taxon>
        <taxon>Bacteroidales</taxon>
        <taxon>Rikenellaceae</taxon>
        <taxon>Acetobacteroides</taxon>
    </lineage>
</organism>
<accession>A0A4R2END3</accession>
<dbReference type="RefSeq" id="WP_131838792.1">
    <property type="nucleotide sequence ID" value="NZ_SLWB01000004.1"/>
</dbReference>
<dbReference type="PANTHER" id="PTHR11851:SF49">
    <property type="entry name" value="MITOCHONDRIAL-PROCESSING PEPTIDASE SUBUNIT ALPHA"/>
    <property type="match status" value="1"/>
</dbReference>
<sequence>MNIHISQLSNGIRFIHQYNKSAVTHCGLTINTGTRDELANEHGLAHFIEHVIFKGTKKRKTFHINSRLEDVGGELNAYTSKEDTAVHATILKGDFEKAVELISDIVFNSTFPLKELEKEKEVIIDEINSYKDSPADLIFDDFEDLLFNGTSLGHNILGTKKQIKQFTRDNILNFIARTYNTDQMVFSSIGKISPEKALKIVEKHFGGIAANPRQYIRNEVLPYTPFTKTISKNTYQTHCIIGRRGYAYSDEKRIPLLLLTNILGGPAPNSRLNLALREKHGLTYNVESSFTPYTDTGTFTIYFGTDKTNFEKSSALIFSEMKRLQNEKLGTLQLHKAKKQVLGQLAISGESNEQVMLTNAKSLLVYNTIDSMETIAAKINAITSEKLLDIANEIFDTSTLSSLTYN</sequence>
<dbReference type="AlphaFoldDB" id="A0A4R2END3"/>
<feature type="domain" description="Peptidase M16 C-terminal" evidence="3">
    <location>
        <begin position="166"/>
        <end position="340"/>
    </location>
</feature>
<comment type="caution">
    <text evidence="4">The sequence shown here is derived from an EMBL/GenBank/DDBJ whole genome shotgun (WGS) entry which is preliminary data.</text>
</comment>
<protein>
    <submittedName>
        <fullName evidence="4">Putative Zn-dependent peptidase</fullName>
    </submittedName>
</protein>
<dbReference type="SUPFAM" id="SSF63411">
    <property type="entry name" value="LuxS/MPP-like metallohydrolase"/>
    <property type="match status" value="2"/>
</dbReference>
<keyword evidence="5" id="KW-1185">Reference proteome</keyword>
<evidence type="ECO:0000259" key="3">
    <source>
        <dbReference type="Pfam" id="PF05193"/>
    </source>
</evidence>
<dbReference type="InterPro" id="IPR050361">
    <property type="entry name" value="MPP/UQCRC_Complex"/>
</dbReference>
<proteinExistence type="inferred from homology"/>
<dbReference type="Gene3D" id="3.30.830.10">
    <property type="entry name" value="Metalloenzyme, LuxS/M16 peptidase-like"/>
    <property type="match status" value="2"/>
</dbReference>
<evidence type="ECO:0000313" key="5">
    <source>
        <dbReference type="Proteomes" id="UP000294830"/>
    </source>
</evidence>
<dbReference type="InterPro" id="IPR011249">
    <property type="entry name" value="Metalloenz_LuxS/M16"/>
</dbReference>
<dbReference type="OrthoDB" id="9811314at2"/>
<dbReference type="Pfam" id="PF05193">
    <property type="entry name" value="Peptidase_M16_C"/>
    <property type="match status" value="1"/>
</dbReference>
<dbReference type="InterPro" id="IPR011765">
    <property type="entry name" value="Pept_M16_N"/>
</dbReference>
<feature type="domain" description="Peptidase M16 N-terminal" evidence="2">
    <location>
        <begin position="17"/>
        <end position="159"/>
    </location>
</feature>
<gene>
    <name evidence="4" type="ORF">CLV25_104198</name>
</gene>
<evidence type="ECO:0000313" key="4">
    <source>
        <dbReference type="EMBL" id="TCN70241.1"/>
    </source>
</evidence>
<evidence type="ECO:0000256" key="1">
    <source>
        <dbReference type="ARBA" id="ARBA00007261"/>
    </source>
</evidence>
<name>A0A4R2END3_9BACT</name>
<comment type="similarity">
    <text evidence="1">Belongs to the peptidase M16 family.</text>
</comment>